<dbReference type="PANTHER" id="PTHR42912:SF93">
    <property type="entry name" value="N6-ADENOSINE-METHYLTRANSFERASE TMT1A"/>
    <property type="match status" value="1"/>
</dbReference>
<name>A0A1B7KZ35_9ENTR</name>
<accession>A0A1B7KZ35</accession>
<gene>
    <name evidence="2" type="ORF">A9B99_15925</name>
</gene>
<dbReference type="GO" id="GO:0008168">
    <property type="term" value="F:methyltransferase activity"/>
    <property type="evidence" value="ECO:0007669"/>
    <property type="project" value="UniProtKB-KW"/>
</dbReference>
<dbReference type="GO" id="GO:0032259">
    <property type="term" value="P:methylation"/>
    <property type="evidence" value="ECO:0007669"/>
    <property type="project" value="UniProtKB-KW"/>
</dbReference>
<evidence type="ECO:0000259" key="1">
    <source>
        <dbReference type="Pfam" id="PF13649"/>
    </source>
</evidence>
<dbReference type="EMBL" id="LYRP01000048">
    <property type="protein sequence ID" value="OAT75350.1"/>
    <property type="molecule type" value="Genomic_DNA"/>
</dbReference>
<evidence type="ECO:0000313" key="2">
    <source>
        <dbReference type="EMBL" id="OAT75350.1"/>
    </source>
</evidence>
<sequence length="227" mass="25429">MNTNDIFNSEFSRQYDANNSRFSAINDNLHFLVALLLRDLPADARILCVGVGTGNEIIYHAVKNHGWHFTGVDPSPDMLEVCASKLEQAEIKDRCTLIEGYLDNIPDNVAYDAVLCLLVTHFIQKSDRGGIYCEIKKRLKTRGRLIVAEIAGDTTTGNFDEQLSGWAALQAISSPNIPMLEDLKTLLRKRLLLLPPEKTEELILNAGFSPPHHFFQSLLIHAWIANT</sequence>
<protein>
    <submittedName>
        <fullName evidence="2">Methyltransferase</fullName>
    </submittedName>
</protein>
<keyword evidence="2" id="KW-0489">Methyltransferase</keyword>
<dbReference type="AlphaFoldDB" id="A0A1B7KZ35"/>
<dbReference type="Pfam" id="PF13649">
    <property type="entry name" value="Methyltransf_25"/>
    <property type="match status" value="1"/>
</dbReference>
<dbReference type="OrthoDB" id="8558926at2"/>
<evidence type="ECO:0000313" key="3">
    <source>
        <dbReference type="Proteomes" id="UP000078225"/>
    </source>
</evidence>
<dbReference type="InterPro" id="IPR041698">
    <property type="entry name" value="Methyltransf_25"/>
</dbReference>
<dbReference type="CDD" id="cd02440">
    <property type="entry name" value="AdoMet_MTases"/>
    <property type="match status" value="1"/>
</dbReference>
<comment type="caution">
    <text evidence="2">The sequence shown here is derived from an EMBL/GenBank/DDBJ whole genome shotgun (WGS) entry which is preliminary data.</text>
</comment>
<dbReference type="InterPro" id="IPR029063">
    <property type="entry name" value="SAM-dependent_MTases_sf"/>
</dbReference>
<proteinExistence type="predicted"/>
<reference evidence="3" key="1">
    <citation type="submission" date="2016-05" db="EMBL/GenBank/DDBJ databases">
        <authorList>
            <person name="Behera P."/>
            <person name="Vaishampayan P."/>
            <person name="Singh N."/>
            <person name="Raina V."/>
            <person name="Suar M."/>
            <person name="Pattnaik A."/>
            <person name="Rastogi G."/>
        </authorList>
    </citation>
    <scope>NUCLEOTIDE SEQUENCE [LARGE SCALE GENOMIC DNA]</scope>
    <source>
        <strain evidence="3">MP23</strain>
    </source>
</reference>
<organism evidence="2 3">
    <name type="scientific">Mangrovibacter phragmitis</name>
    <dbReference type="NCBI Taxonomy" id="1691903"/>
    <lineage>
        <taxon>Bacteria</taxon>
        <taxon>Pseudomonadati</taxon>
        <taxon>Pseudomonadota</taxon>
        <taxon>Gammaproteobacteria</taxon>
        <taxon>Enterobacterales</taxon>
        <taxon>Enterobacteriaceae</taxon>
        <taxon>Mangrovibacter</taxon>
    </lineage>
</organism>
<dbReference type="PANTHER" id="PTHR42912">
    <property type="entry name" value="METHYLTRANSFERASE"/>
    <property type="match status" value="1"/>
</dbReference>
<keyword evidence="2" id="KW-0808">Transferase</keyword>
<dbReference type="STRING" id="1691903.A9B99_15925"/>
<keyword evidence="3" id="KW-1185">Reference proteome</keyword>
<dbReference type="SUPFAM" id="SSF53335">
    <property type="entry name" value="S-adenosyl-L-methionine-dependent methyltransferases"/>
    <property type="match status" value="1"/>
</dbReference>
<dbReference type="RefSeq" id="WP_064600968.1">
    <property type="nucleotide sequence ID" value="NZ_CP134782.1"/>
</dbReference>
<dbReference type="Gene3D" id="3.40.50.150">
    <property type="entry name" value="Vaccinia Virus protein VP39"/>
    <property type="match status" value="1"/>
</dbReference>
<dbReference type="Proteomes" id="UP000078225">
    <property type="component" value="Unassembled WGS sequence"/>
</dbReference>
<feature type="domain" description="Methyltransferase" evidence="1">
    <location>
        <begin position="46"/>
        <end position="143"/>
    </location>
</feature>
<dbReference type="InterPro" id="IPR050508">
    <property type="entry name" value="Methyltransf_Superfamily"/>
</dbReference>